<feature type="transmembrane region" description="Helical" evidence="1">
    <location>
        <begin position="55"/>
        <end position="75"/>
    </location>
</feature>
<keyword evidence="3" id="KW-1185">Reference proteome</keyword>
<reference evidence="2 3" key="1">
    <citation type="submission" date="2023-03" db="EMBL/GenBank/DDBJ databases">
        <title>Bacillus Genome Sequencing.</title>
        <authorList>
            <person name="Dunlap C."/>
        </authorList>
    </citation>
    <scope>NUCLEOTIDE SEQUENCE [LARGE SCALE GENOMIC DNA]</scope>
    <source>
        <strain evidence="2 3">NRS-1717</strain>
    </source>
</reference>
<protein>
    <submittedName>
        <fullName evidence="2">DUF3953 domain-containing protein</fullName>
    </submittedName>
</protein>
<keyword evidence="1" id="KW-0812">Transmembrane</keyword>
<evidence type="ECO:0000313" key="2">
    <source>
        <dbReference type="EMBL" id="MED4404120.1"/>
    </source>
</evidence>
<feature type="transmembrane region" description="Helical" evidence="1">
    <location>
        <begin position="5"/>
        <end position="22"/>
    </location>
</feature>
<keyword evidence="1" id="KW-1133">Transmembrane helix</keyword>
<dbReference type="Pfam" id="PF13129">
    <property type="entry name" value="DUF3953"/>
    <property type="match status" value="1"/>
</dbReference>
<accession>A0ABU6P452</accession>
<gene>
    <name evidence="2" type="ORF">P9271_22800</name>
</gene>
<dbReference type="Proteomes" id="UP001342826">
    <property type="component" value="Unassembled WGS sequence"/>
</dbReference>
<name>A0ABU6P452_9BACI</name>
<evidence type="ECO:0000256" key="1">
    <source>
        <dbReference type="SAM" id="Phobius"/>
    </source>
</evidence>
<comment type="caution">
    <text evidence="2">The sequence shown here is derived from an EMBL/GenBank/DDBJ whole genome shotgun (WGS) entry which is preliminary data.</text>
</comment>
<feature type="transmembrane region" description="Helical" evidence="1">
    <location>
        <begin position="28"/>
        <end position="48"/>
    </location>
</feature>
<evidence type="ECO:0000313" key="3">
    <source>
        <dbReference type="Proteomes" id="UP001342826"/>
    </source>
</evidence>
<organism evidence="2 3">
    <name type="scientific">Metabacillus fastidiosus</name>
    <dbReference type="NCBI Taxonomy" id="1458"/>
    <lineage>
        <taxon>Bacteria</taxon>
        <taxon>Bacillati</taxon>
        <taxon>Bacillota</taxon>
        <taxon>Bacilli</taxon>
        <taxon>Bacillales</taxon>
        <taxon>Bacillaceae</taxon>
        <taxon>Metabacillus</taxon>
    </lineage>
</organism>
<dbReference type="RefSeq" id="WP_328016005.1">
    <property type="nucleotide sequence ID" value="NZ_JARTFS010000024.1"/>
</dbReference>
<sequence length="76" mass="8551">MLKILRISFAIIASFLAIYFLVTNKPLILNYSIFFVGITFLVTGISELKEKRKSLAYLSFGVSGFSIFVAIFTFLS</sequence>
<dbReference type="EMBL" id="JARTFS010000024">
    <property type="protein sequence ID" value="MED4404120.1"/>
    <property type="molecule type" value="Genomic_DNA"/>
</dbReference>
<proteinExistence type="predicted"/>
<dbReference type="InterPro" id="IPR025018">
    <property type="entry name" value="DUF3953"/>
</dbReference>
<keyword evidence="1" id="KW-0472">Membrane</keyword>